<accession>A0A397S490</accession>
<comment type="caution">
    <text evidence="1">The sequence shown here is derived from an EMBL/GenBank/DDBJ whole genome shotgun (WGS) entry which is preliminary data.</text>
</comment>
<sequence length="227" mass="26260">MSTIPNVHQETINKKLSKSKISNWTSGNNDIDDLIQKCQLETISPNKIIEWIPYENLSNIEYFTKGGISKIYSADWVRGNYSEWNPKEKQLKRHGTKNIIVKILENVENANKDWFEEAKSHITISNKWAGVIQCYGLTKVPSNESYMLVMNHMSYDCWYIGDLGFCGPVDKPLGNIYGNLPYIAPEVIFGKEYTFASDIYRTPLEYKKLMKQCWDADPSKRPDIMIQ</sequence>
<dbReference type="STRING" id="658196.A0A397S490"/>
<keyword evidence="2" id="KW-1185">Reference proteome</keyword>
<dbReference type="SUPFAM" id="SSF56112">
    <property type="entry name" value="Protein kinase-like (PK-like)"/>
    <property type="match status" value="1"/>
</dbReference>
<organism evidence="1 2">
    <name type="scientific">Glomus cerebriforme</name>
    <dbReference type="NCBI Taxonomy" id="658196"/>
    <lineage>
        <taxon>Eukaryota</taxon>
        <taxon>Fungi</taxon>
        <taxon>Fungi incertae sedis</taxon>
        <taxon>Mucoromycota</taxon>
        <taxon>Glomeromycotina</taxon>
        <taxon>Glomeromycetes</taxon>
        <taxon>Glomerales</taxon>
        <taxon>Glomeraceae</taxon>
        <taxon>Glomus</taxon>
    </lineage>
</organism>
<dbReference type="Gene3D" id="1.10.510.10">
    <property type="entry name" value="Transferase(Phosphotransferase) domain 1"/>
    <property type="match status" value="1"/>
</dbReference>
<proteinExistence type="predicted"/>
<protein>
    <recommendedName>
        <fullName evidence="3">Protein kinase domain-containing protein</fullName>
    </recommendedName>
</protein>
<dbReference type="EMBL" id="QKYT01001488">
    <property type="protein sequence ID" value="RIA79175.1"/>
    <property type="molecule type" value="Genomic_DNA"/>
</dbReference>
<name>A0A397S490_9GLOM</name>
<evidence type="ECO:0000313" key="2">
    <source>
        <dbReference type="Proteomes" id="UP000265703"/>
    </source>
</evidence>
<dbReference type="AlphaFoldDB" id="A0A397S490"/>
<reference evidence="1 2" key="1">
    <citation type="submission" date="2018-06" db="EMBL/GenBank/DDBJ databases">
        <title>Comparative genomics reveals the genomic features of Rhizophagus irregularis, R. cerebriforme, R. diaphanum and Gigaspora rosea, and their symbiotic lifestyle signature.</title>
        <authorList>
            <person name="Morin E."/>
            <person name="San Clemente H."/>
            <person name="Chen E.C.H."/>
            <person name="De La Providencia I."/>
            <person name="Hainaut M."/>
            <person name="Kuo A."/>
            <person name="Kohler A."/>
            <person name="Murat C."/>
            <person name="Tang N."/>
            <person name="Roy S."/>
            <person name="Loubradou J."/>
            <person name="Henrissat B."/>
            <person name="Grigoriev I.V."/>
            <person name="Corradi N."/>
            <person name="Roux C."/>
            <person name="Martin F.M."/>
        </authorList>
    </citation>
    <scope>NUCLEOTIDE SEQUENCE [LARGE SCALE GENOMIC DNA]</scope>
    <source>
        <strain evidence="1 2">DAOM 227022</strain>
    </source>
</reference>
<dbReference type="InterPro" id="IPR011009">
    <property type="entry name" value="Kinase-like_dom_sf"/>
</dbReference>
<dbReference type="Proteomes" id="UP000265703">
    <property type="component" value="Unassembled WGS sequence"/>
</dbReference>
<evidence type="ECO:0008006" key="3">
    <source>
        <dbReference type="Google" id="ProtNLM"/>
    </source>
</evidence>
<gene>
    <name evidence="1" type="ORF">C1645_841341</name>
</gene>
<evidence type="ECO:0000313" key="1">
    <source>
        <dbReference type="EMBL" id="RIA79175.1"/>
    </source>
</evidence>